<dbReference type="Proteomes" id="UP000623129">
    <property type="component" value="Unassembled WGS sequence"/>
</dbReference>
<dbReference type="PANTHER" id="PTHR33143:SF6">
    <property type="entry name" value="OS08G0102900 PROTEIN"/>
    <property type="match status" value="1"/>
</dbReference>
<evidence type="ECO:0000256" key="1">
    <source>
        <dbReference type="SAM" id="MobiDB-lite"/>
    </source>
</evidence>
<dbReference type="GO" id="GO:0005634">
    <property type="term" value="C:nucleus"/>
    <property type="evidence" value="ECO:0007669"/>
    <property type="project" value="TreeGrafter"/>
</dbReference>
<dbReference type="InterPro" id="IPR008889">
    <property type="entry name" value="VQ"/>
</dbReference>
<sequence>MPSSKKGIQGPRPNPLRITKDLHKTKKPSETPGRPPTVVYEHTPKVIHTSPQEFMGVVQQLTGRSSTPDSSKGFFEDQDRTARSDDVTDAAEDPMLLLTLGRCHNLEKTSSSSVSPSLQFSSPVAVRYSFQKP</sequence>
<dbReference type="EMBL" id="SWLB01000024">
    <property type="protein sequence ID" value="KAF3323055.1"/>
    <property type="molecule type" value="Genomic_DNA"/>
</dbReference>
<accession>A0A833VEQ4</accession>
<dbReference type="InterPro" id="IPR039607">
    <property type="entry name" value="VQ_8/17/18/20/21/25"/>
</dbReference>
<evidence type="ECO:0000313" key="4">
    <source>
        <dbReference type="Proteomes" id="UP000623129"/>
    </source>
</evidence>
<feature type="region of interest" description="Disordered" evidence="1">
    <location>
        <begin position="62"/>
        <end position="88"/>
    </location>
</feature>
<evidence type="ECO:0000259" key="2">
    <source>
        <dbReference type="Pfam" id="PF05678"/>
    </source>
</evidence>
<gene>
    <name evidence="3" type="ORF">FCM35_KLT13044</name>
</gene>
<proteinExistence type="predicted"/>
<name>A0A833VEQ4_9POAL</name>
<feature type="region of interest" description="Disordered" evidence="1">
    <location>
        <begin position="1"/>
        <end position="39"/>
    </location>
</feature>
<comment type="caution">
    <text evidence="3">The sequence shown here is derived from an EMBL/GenBank/DDBJ whole genome shotgun (WGS) entry which is preliminary data.</text>
</comment>
<organism evidence="3 4">
    <name type="scientific">Carex littledalei</name>
    <dbReference type="NCBI Taxonomy" id="544730"/>
    <lineage>
        <taxon>Eukaryota</taxon>
        <taxon>Viridiplantae</taxon>
        <taxon>Streptophyta</taxon>
        <taxon>Embryophyta</taxon>
        <taxon>Tracheophyta</taxon>
        <taxon>Spermatophyta</taxon>
        <taxon>Magnoliopsida</taxon>
        <taxon>Liliopsida</taxon>
        <taxon>Poales</taxon>
        <taxon>Cyperaceae</taxon>
        <taxon>Cyperoideae</taxon>
        <taxon>Cariceae</taxon>
        <taxon>Carex</taxon>
        <taxon>Carex subgen. Euthyceras</taxon>
    </lineage>
</organism>
<evidence type="ECO:0000313" key="3">
    <source>
        <dbReference type="EMBL" id="KAF3323055.1"/>
    </source>
</evidence>
<dbReference type="PANTHER" id="PTHR33143">
    <property type="entry name" value="F16F4.1 PROTEIN-RELATED"/>
    <property type="match status" value="1"/>
</dbReference>
<protein>
    <submittedName>
        <fullName evidence="3">VQ motif-containing protein 8</fullName>
    </submittedName>
</protein>
<feature type="domain" description="VQ" evidence="2">
    <location>
        <begin position="42"/>
        <end position="68"/>
    </location>
</feature>
<feature type="compositionally biased region" description="Basic and acidic residues" evidence="1">
    <location>
        <begin position="74"/>
        <end position="86"/>
    </location>
</feature>
<dbReference type="OrthoDB" id="1518325at2759"/>
<dbReference type="AlphaFoldDB" id="A0A833VEQ4"/>
<reference evidence="3" key="1">
    <citation type="submission" date="2020-01" db="EMBL/GenBank/DDBJ databases">
        <title>Genome sequence of Kobresia littledalei, the first chromosome-level genome in the family Cyperaceae.</title>
        <authorList>
            <person name="Qu G."/>
        </authorList>
    </citation>
    <scope>NUCLEOTIDE SEQUENCE</scope>
    <source>
        <strain evidence="3">C.B.Clarke</strain>
        <tissue evidence="3">Leaf</tissue>
    </source>
</reference>
<dbReference type="Pfam" id="PF05678">
    <property type="entry name" value="VQ"/>
    <property type="match status" value="1"/>
</dbReference>
<keyword evidence="4" id="KW-1185">Reference proteome</keyword>